<organism evidence="4 5">
    <name type="scientific">Oceanobacillus picturae</name>
    <dbReference type="NCBI Taxonomy" id="171693"/>
    <lineage>
        <taxon>Bacteria</taxon>
        <taxon>Bacillati</taxon>
        <taxon>Bacillota</taxon>
        <taxon>Bacilli</taxon>
        <taxon>Bacillales</taxon>
        <taxon>Bacillaceae</taxon>
        <taxon>Oceanobacillus</taxon>
    </lineage>
</organism>
<sequence>MKRGSKFVIWGIGMLLLVFLIQLPLTKGDVEWSTSSWSLPLSGKTIVIDPGHGGPDGGAVGKDNTLEKDISLEVSKKVQDYLQQSGAMVYLTRESDKDLAETDTKGLARRKAADIRKRLEFIHEKEPDFFLTIHLNALPSTKWRGAQTFYYPQFDENKHLASMIQSEIIRNMENTTREPMAINGIYLLKHAEVPGALVEIGFLSNESERELLKQVDYQQQMSASIYEGILRYVTEEPKEEEE</sequence>
<dbReference type="GO" id="GO:0008745">
    <property type="term" value="F:N-acetylmuramoyl-L-alanine amidase activity"/>
    <property type="evidence" value="ECO:0007669"/>
    <property type="project" value="InterPro"/>
</dbReference>
<feature type="domain" description="MurNAc-LAA" evidence="3">
    <location>
        <begin position="119"/>
        <end position="230"/>
    </location>
</feature>
<dbReference type="OrthoDB" id="9806267at2"/>
<dbReference type="InterPro" id="IPR002508">
    <property type="entry name" value="MurNAc-LAA_cat"/>
</dbReference>
<keyword evidence="1" id="KW-0378">Hydrolase</keyword>
<gene>
    <name evidence="4" type="ORF">OPHB3_3552</name>
</gene>
<evidence type="ECO:0000313" key="4">
    <source>
        <dbReference type="EMBL" id="GAQ19580.1"/>
    </source>
</evidence>
<dbReference type="NCBIfam" id="TIGR02883">
    <property type="entry name" value="spore_cwlD"/>
    <property type="match status" value="1"/>
</dbReference>
<dbReference type="InterPro" id="IPR014234">
    <property type="entry name" value="Spore_CwlD"/>
</dbReference>
<dbReference type="GO" id="GO:0030288">
    <property type="term" value="C:outer membrane-bounded periplasmic space"/>
    <property type="evidence" value="ECO:0007669"/>
    <property type="project" value="TreeGrafter"/>
</dbReference>
<keyword evidence="2" id="KW-0472">Membrane</keyword>
<dbReference type="Proteomes" id="UP000052946">
    <property type="component" value="Unassembled WGS sequence"/>
</dbReference>
<dbReference type="CDD" id="cd02696">
    <property type="entry name" value="MurNAc-LAA"/>
    <property type="match status" value="1"/>
</dbReference>
<dbReference type="AlphaFoldDB" id="A0A0U9HL06"/>
<name>A0A0U9HL06_9BACI</name>
<proteinExistence type="predicted"/>
<evidence type="ECO:0000256" key="2">
    <source>
        <dbReference type="SAM" id="Phobius"/>
    </source>
</evidence>
<reference evidence="5" key="1">
    <citation type="submission" date="2015-07" db="EMBL/GenBank/DDBJ databases">
        <title>Draft Genome Sequence of Oceanobacillus picturae Heshi-B3 that Was Isolated from Fermented Rice Bran with Aging Salted Mackerel, Which Was Named Heshiko as Traditional Fermented Seafood in Japan.</title>
        <authorList>
            <person name="Akuzawa S."/>
            <person name="Nakagawa J."/>
            <person name="Kanekatsu T."/>
            <person name="Kanesaki Y."/>
            <person name="Suzuki T."/>
        </authorList>
    </citation>
    <scope>NUCLEOTIDE SEQUENCE [LARGE SCALE GENOMIC DNA]</scope>
    <source>
        <strain evidence="5">Heshi-B3</strain>
    </source>
</reference>
<dbReference type="EMBL" id="BBXV01000051">
    <property type="protein sequence ID" value="GAQ19580.1"/>
    <property type="molecule type" value="Genomic_DNA"/>
</dbReference>
<dbReference type="GO" id="GO:0009253">
    <property type="term" value="P:peptidoglycan catabolic process"/>
    <property type="evidence" value="ECO:0007669"/>
    <property type="project" value="InterPro"/>
</dbReference>
<reference evidence="4 5" key="2">
    <citation type="journal article" date="2016" name="Genome Announc.">
        <title>Draft Genome Sequence of Oceanobacillus picturae Heshi-B3, Isolated from Fermented Rice Bran in a Traditional Japanese Seafood Dish.</title>
        <authorList>
            <person name="Akuzawa S."/>
            <person name="Nagaoka J."/>
            <person name="Kanekatsu M."/>
            <person name="Kanesaki Y."/>
            <person name="Suzuki T."/>
        </authorList>
    </citation>
    <scope>NUCLEOTIDE SEQUENCE [LARGE SCALE GENOMIC DNA]</scope>
    <source>
        <strain evidence="4 5">Heshi-B3</strain>
    </source>
</reference>
<accession>A0A0U9HL06</accession>
<evidence type="ECO:0000259" key="3">
    <source>
        <dbReference type="SMART" id="SM00646"/>
    </source>
</evidence>
<dbReference type="SMART" id="SM00646">
    <property type="entry name" value="Ami_3"/>
    <property type="match status" value="1"/>
</dbReference>
<comment type="caution">
    <text evidence="4">The sequence shown here is derived from an EMBL/GenBank/DDBJ whole genome shotgun (WGS) entry which is preliminary data.</text>
</comment>
<feature type="transmembrane region" description="Helical" evidence="2">
    <location>
        <begin position="7"/>
        <end position="25"/>
    </location>
</feature>
<keyword evidence="2" id="KW-1133">Transmembrane helix</keyword>
<evidence type="ECO:0000256" key="1">
    <source>
        <dbReference type="ARBA" id="ARBA00022801"/>
    </source>
</evidence>
<dbReference type="Gene3D" id="3.40.630.40">
    <property type="entry name" value="Zn-dependent exopeptidases"/>
    <property type="match status" value="1"/>
</dbReference>
<dbReference type="InterPro" id="IPR050695">
    <property type="entry name" value="N-acetylmuramoyl_amidase_3"/>
</dbReference>
<dbReference type="PANTHER" id="PTHR30404">
    <property type="entry name" value="N-ACETYLMURAMOYL-L-ALANINE AMIDASE"/>
    <property type="match status" value="1"/>
</dbReference>
<dbReference type="Pfam" id="PF01520">
    <property type="entry name" value="Amidase_3"/>
    <property type="match status" value="1"/>
</dbReference>
<keyword evidence="2" id="KW-0812">Transmembrane</keyword>
<dbReference type="SUPFAM" id="SSF53187">
    <property type="entry name" value="Zn-dependent exopeptidases"/>
    <property type="match status" value="1"/>
</dbReference>
<evidence type="ECO:0000313" key="5">
    <source>
        <dbReference type="Proteomes" id="UP000052946"/>
    </source>
</evidence>
<dbReference type="RefSeq" id="WP_058951188.1">
    <property type="nucleotide sequence ID" value="NZ_BBXV01000051.1"/>
</dbReference>
<dbReference type="PANTHER" id="PTHR30404:SF0">
    <property type="entry name" value="N-ACETYLMURAMOYL-L-ALANINE AMIDASE AMIC"/>
    <property type="match status" value="1"/>
</dbReference>
<protein>
    <submittedName>
        <fullName evidence="4">N-acetylmuramoyl-L-alanine amidase LytC</fullName>
    </submittedName>
</protein>